<proteinExistence type="predicted"/>
<dbReference type="GO" id="GO:0009279">
    <property type="term" value="C:cell outer membrane"/>
    <property type="evidence" value="ECO:0007669"/>
    <property type="project" value="UniProtKB-SubCell"/>
</dbReference>
<protein>
    <submittedName>
        <fullName evidence="4">Prepilin-type N-terminal cleavage/methylation domain-containing protein</fullName>
    </submittedName>
</protein>
<feature type="transmembrane region" description="Helical" evidence="3">
    <location>
        <begin position="7"/>
        <end position="28"/>
    </location>
</feature>
<keyword evidence="2" id="KW-0998">Cell outer membrane</keyword>
<keyword evidence="3" id="KW-1133">Transmembrane helix</keyword>
<dbReference type="RefSeq" id="WP_073071986.1">
    <property type="nucleotide sequence ID" value="NZ_FQXN01000002.1"/>
</dbReference>
<keyword evidence="3" id="KW-0472">Membrane</keyword>
<evidence type="ECO:0000313" key="5">
    <source>
        <dbReference type="Proteomes" id="UP000242592"/>
    </source>
</evidence>
<keyword evidence="5" id="KW-1185">Reference proteome</keyword>
<keyword evidence="3" id="KW-0812">Transmembrane</keyword>
<organism evidence="4 5">
    <name type="scientific">Thermosipho atlanticus DSM 15807</name>
    <dbReference type="NCBI Taxonomy" id="1123380"/>
    <lineage>
        <taxon>Bacteria</taxon>
        <taxon>Thermotogati</taxon>
        <taxon>Thermotogota</taxon>
        <taxon>Thermotogae</taxon>
        <taxon>Thermotogales</taxon>
        <taxon>Fervidobacteriaceae</taxon>
        <taxon>Thermosipho</taxon>
    </lineage>
</organism>
<evidence type="ECO:0000313" key="4">
    <source>
        <dbReference type="EMBL" id="SHH28954.1"/>
    </source>
</evidence>
<comment type="subcellular location">
    <subcellularLocation>
        <location evidence="1">Cell outer membrane</location>
    </subcellularLocation>
</comment>
<sequence length="332" mass="38448">MKKAFTFVELLVTLIITSITFSIIYLIVTNTLDSYKISKTNVRTLYAESSISLLFDILDDEVKFAGSGSELLKNLYVPTYIPRRSNSYVQKGRLFTEIVDHGWLINSIDYYEDKNQKIFYLTYVVTYPVFFVRNNDGTYSPLYNEKVGEIQWAIIKNKLSPDTEGYYTRYAKLKVTKLSGSGTYPGEVKIDDKFSIREVNLANPNRTVELTSDDKYIYPIYNSTDLFAKSFRQIRVIYDKTLEKVSMIRYYPMLDITNNTVEIDLINDVKDFSISVIYFDNGIKEMDINTAKNSIGFDTTTVIGLKFTIVWQPNWKKEPIIKSRTINIVSNM</sequence>
<evidence type="ECO:0000256" key="3">
    <source>
        <dbReference type="SAM" id="Phobius"/>
    </source>
</evidence>
<reference evidence="5" key="1">
    <citation type="submission" date="2016-11" db="EMBL/GenBank/DDBJ databases">
        <authorList>
            <person name="Varghese N."/>
            <person name="Submissions S."/>
        </authorList>
    </citation>
    <scope>NUCLEOTIDE SEQUENCE [LARGE SCALE GENOMIC DNA]</scope>
    <source>
        <strain evidence="5">DSM 15807</strain>
    </source>
</reference>
<dbReference type="STRING" id="1123380.SAMN02745199_0582"/>
<accession>A0A1M5RRP9</accession>
<dbReference type="AlphaFoldDB" id="A0A1M5RRP9"/>
<gene>
    <name evidence="4" type="ORF">SAMN02745199_0582</name>
</gene>
<evidence type="ECO:0000256" key="2">
    <source>
        <dbReference type="ARBA" id="ARBA00023237"/>
    </source>
</evidence>
<evidence type="ECO:0000256" key="1">
    <source>
        <dbReference type="ARBA" id="ARBA00004442"/>
    </source>
</evidence>
<dbReference type="OrthoDB" id="44787at2"/>
<dbReference type="NCBIfam" id="TIGR02532">
    <property type="entry name" value="IV_pilin_GFxxxE"/>
    <property type="match status" value="1"/>
</dbReference>
<name>A0A1M5RRP9_9BACT</name>
<dbReference type="InterPro" id="IPR012902">
    <property type="entry name" value="N_methyl_site"/>
</dbReference>
<dbReference type="Proteomes" id="UP000242592">
    <property type="component" value="Unassembled WGS sequence"/>
</dbReference>
<dbReference type="EMBL" id="FQXN01000002">
    <property type="protein sequence ID" value="SHH28954.1"/>
    <property type="molecule type" value="Genomic_DNA"/>
</dbReference>